<dbReference type="GeneID" id="116298817"/>
<evidence type="ECO:0000256" key="7">
    <source>
        <dbReference type="ARBA" id="ARBA00023163"/>
    </source>
</evidence>
<evidence type="ECO:0000313" key="11">
    <source>
        <dbReference type="Proteomes" id="UP000515163"/>
    </source>
</evidence>
<evidence type="ECO:0000256" key="5">
    <source>
        <dbReference type="ARBA" id="ARBA00023125"/>
    </source>
</evidence>
<keyword evidence="7" id="KW-0804">Transcription</keyword>
<evidence type="ECO:0000256" key="8">
    <source>
        <dbReference type="ARBA" id="ARBA00023242"/>
    </source>
</evidence>
<dbReference type="RefSeq" id="XP_031563239.1">
    <property type="nucleotide sequence ID" value="XM_031707379.1"/>
</dbReference>
<evidence type="ECO:0000256" key="3">
    <source>
        <dbReference type="ARBA" id="ARBA00022843"/>
    </source>
</evidence>
<dbReference type="SMART" id="SM00348">
    <property type="entry name" value="IRF"/>
    <property type="match status" value="1"/>
</dbReference>
<dbReference type="InterPro" id="IPR036390">
    <property type="entry name" value="WH_DNA-bd_sf"/>
</dbReference>
<organism evidence="11 12">
    <name type="scientific">Actinia tenebrosa</name>
    <name type="common">Australian red waratah sea anemone</name>
    <dbReference type="NCBI Taxonomy" id="6105"/>
    <lineage>
        <taxon>Eukaryota</taxon>
        <taxon>Metazoa</taxon>
        <taxon>Cnidaria</taxon>
        <taxon>Anthozoa</taxon>
        <taxon>Hexacorallia</taxon>
        <taxon>Actiniaria</taxon>
        <taxon>Actiniidae</taxon>
        <taxon>Actinia</taxon>
    </lineage>
</organism>
<dbReference type="AlphaFoldDB" id="A0A6P8I3U4"/>
<keyword evidence="2" id="KW-1017">Isopeptide bond</keyword>
<evidence type="ECO:0000256" key="4">
    <source>
        <dbReference type="ARBA" id="ARBA00023015"/>
    </source>
</evidence>
<protein>
    <submittedName>
        <fullName evidence="12">Uncharacterized protein LOC116298817</fullName>
    </submittedName>
</protein>
<dbReference type="FunFam" id="1.10.10.10:FF:000065">
    <property type="entry name" value="Interferon regulatory factor"/>
    <property type="match status" value="1"/>
</dbReference>
<evidence type="ECO:0000256" key="1">
    <source>
        <dbReference type="ARBA" id="ARBA00004123"/>
    </source>
</evidence>
<name>A0A6P8I3U4_ACTTE</name>
<dbReference type="InParanoid" id="A0A6P8I3U4"/>
<dbReference type="GO" id="GO:0000981">
    <property type="term" value="F:DNA-binding transcription factor activity, RNA polymerase II-specific"/>
    <property type="evidence" value="ECO:0007669"/>
    <property type="project" value="TreeGrafter"/>
</dbReference>
<dbReference type="GO" id="GO:0005634">
    <property type="term" value="C:nucleus"/>
    <property type="evidence" value="ECO:0007669"/>
    <property type="project" value="UniProtKB-SubCell"/>
</dbReference>
<sequence length="373" mass="43253">MPVEKLRLRPWLENALNSDHIPGIKWVDQREKIFQVSWKHASRHGWHVDTDACIFKEWAVHTGRYRKALDKPDPRRWKANFRCALNALPDIKELQARGVTRGNNAYKVYQMLRKTTDGKEKEKIKNEKGKITRKITVFIKYAWSKIGEYLSAICIFDETLFSFDQKSSSVIHGDSSLPVCTSHPINPQSFFTYWPTTMYSQYQHPHMKDHDYLTTWFDPRPEMKDIGVMTYQDIKKEPGSPDSQSKYCSEQYDQDSETSLDEPRHYEIKQEKAVPSDEEIVDLVDSMSRDSDSLSHRSESSSFDEYEAEMNGQEQYSKSPSRASPKRPSSLELPSKQELSYAMSYEYQNTPPPPLTPESTSEILKGITSPVTQ</sequence>
<keyword evidence="5" id="KW-0238">DNA-binding</keyword>
<keyword evidence="3" id="KW-0832">Ubl conjugation</keyword>
<proteinExistence type="predicted"/>
<dbReference type="SUPFAM" id="SSF46785">
    <property type="entry name" value="Winged helix' DNA-binding domain"/>
    <property type="match status" value="1"/>
</dbReference>
<dbReference type="Proteomes" id="UP000515163">
    <property type="component" value="Unplaced"/>
</dbReference>
<keyword evidence="8" id="KW-0539">Nucleus</keyword>
<evidence type="ECO:0000256" key="6">
    <source>
        <dbReference type="ARBA" id="ARBA00023159"/>
    </source>
</evidence>
<feature type="region of interest" description="Disordered" evidence="9">
    <location>
        <begin position="234"/>
        <end position="263"/>
    </location>
</feature>
<dbReference type="KEGG" id="aten:116298817"/>
<comment type="subcellular location">
    <subcellularLocation>
        <location evidence="1">Nucleus</location>
    </subcellularLocation>
</comment>
<evidence type="ECO:0000256" key="9">
    <source>
        <dbReference type="SAM" id="MobiDB-lite"/>
    </source>
</evidence>
<reference evidence="12" key="1">
    <citation type="submission" date="2025-08" db="UniProtKB">
        <authorList>
            <consortium name="RefSeq"/>
        </authorList>
    </citation>
    <scope>IDENTIFICATION</scope>
    <source>
        <tissue evidence="12">Tentacle</tissue>
    </source>
</reference>
<accession>A0A6P8I3U4</accession>
<dbReference type="GO" id="GO:0002376">
    <property type="term" value="P:immune system process"/>
    <property type="evidence" value="ECO:0007669"/>
    <property type="project" value="TreeGrafter"/>
</dbReference>
<keyword evidence="4" id="KW-0805">Transcription regulation</keyword>
<evidence type="ECO:0000313" key="12">
    <source>
        <dbReference type="RefSeq" id="XP_031563239.1"/>
    </source>
</evidence>
<feature type="domain" description="IRF tryptophan pentad repeat" evidence="10">
    <location>
        <begin position="5"/>
        <end position="113"/>
    </location>
</feature>
<feature type="compositionally biased region" description="Low complexity" evidence="9">
    <location>
        <begin position="317"/>
        <end position="330"/>
    </location>
</feature>
<dbReference type="Pfam" id="PF00605">
    <property type="entry name" value="IRF"/>
    <property type="match status" value="1"/>
</dbReference>
<dbReference type="InterPro" id="IPR001346">
    <property type="entry name" value="Interferon_reg_fact_DNA-bd_dom"/>
</dbReference>
<feature type="compositionally biased region" description="Basic and acidic residues" evidence="9">
    <location>
        <begin position="287"/>
        <end position="299"/>
    </location>
</feature>
<dbReference type="PANTHER" id="PTHR11949">
    <property type="entry name" value="INTERFERON REGULATORY FACTOR"/>
    <property type="match status" value="1"/>
</dbReference>
<gene>
    <name evidence="12" type="primary">LOC116298817</name>
</gene>
<dbReference type="PROSITE" id="PS51507">
    <property type="entry name" value="IRF_2"/>
    <property type="match status" value="1"/>
</dbReference>
<evidence type="ECO:0000256" key="2">
    <source>
        <dbReference type="ARBA" id="ARBA00022499"/>
    </source>
</evidence>
<feature type="region of interest" description="Disordered" evidence="9">
    <location>
        <begin position="286"/>
        <end position="373"/>
    </location>
</feature>
<evidence type="ECO:0000259" key="10">
    <source>
        <dbReference type="PROSITE" id="PS51507"/>
    </source>
</evidence>
<dbReference type="GO" id="GO:0000978">
    <property type="term" value="F:RNA polymerase II cis-regulatory region sequence-specific DNA binding"/>
    <property type="evidence" value="ECO:0007669"/>
    <property type="project" value="TreeGrafter"/>
</dbReference>
<keyword evidence="11" id="KW-1185">Reference proteome</keyword>
<dbReference type="CDD" id="cd00103">
    <property type="entry name" value="IRF"/>
    <property type="match status" value="1"/>
</dbReference>
<dbReference type="OrthoDB" id="6538197at2759"/>
<dbReference type="PANTHER" id="PTHR11949:SF17">
    <property type="entry name" value="IRF TRYPTOPHAN PENTAD REPEAT DOMAIN-CONTAINING PROTEIN"/>
    <property type="match status" value="1"/>
</dbReference>
<keyword evidence="6" id="KW-0010">Activator</keyword>
<dbReference type="InterPro" id="IPR036388">
    <property type="entry name" value="WH-like_DNA-bd_sf"/>
</dbReference>
<dbReference type="PRINTS" id="PR00267">
    <property type="entry name" value="INTFRNREGFCT"/>
</dbReference>
<dbReference type="Gene3D" id="1.10.10.10">
    <property type="entry name" value="Winged helix-like DNA-binding domain superfamily/Winged helix DNA-binding domain"/>
    <property type="match status" value="1"/>
</dbReference>